<reference evidence="1" key="1">
    <citation type="journal article" date="2020" name="mSystems">
        <title>Genome- and Community-Level Interaction Insights into Carbon Utilization and Element Cycling Functions of Hydrothermarchaeota in Hydrothermal Sediment.</title>
        <authorList>
            <person name="Zhou Z."/>
            <person name="Liu Y."/>
            <person name="Xu W."/>
            <person name="Pan J."/>
            <person name="Luo Z.H."/>
            <person name="Li M."/>
        </authorList>
    </citation>
    <scope>NUCLEOTIDE SEQUENCE [LARGE SCALE GENOMIC DNA]</scope>
    <source>
        <strain evidence="1">SpSt-339</strain>
    </source>
</reference>
<gene>
    <name evidence="1" type="ORF">ENQ76_04025</name>
</gene>
<organism evidence="1">
    <name type="scientific">Schlesneria paludicola</name>
    <dbReference type="NCBI Taxonomy" id="360056"/>
    <lineage>
        <taxon>Bacteria</taxon>
        <taxon>Pseudomonadati</taxon>
        <taxon>Planctomycetota</taxon>
        <taxon>Planctomycetia</taxon>
        <taxon>Planctomycetales</taxon>
        <taxon>Planctomycetaceae</taxon>
        <taxon>Schlesneria</taxon>
    </lineage>
</organism>
<comment type="caution">
    <text evidence="1">The sequence shown here is derived from an EMBL/GenBank/DDBJ whole genome shotgun (WGS) entry which is preliminary data.</text>
</comment>
<proteinExistence type="predicted"/>
<evidence type="ECO:0000313" key="1">
    <source>
        <dbReference type="EMBL" id="HEN14621.1"/>
    </source>
</evidence>
<dbReference type="AlphaFoldDB" id="A0A7C2JZP0"/>
<accession>A0A7C2JZP0</accession>
<name>A0A7C2JZP0_9PLAN</name>
<protein>
    <submittedName>
        <fullName evidence="1">Uncharacterized protein</fullName>
    </submittedName>
</protein>
<dbReference type="EMBL" id="DSOK01000123">
    <property type="protein sequence ID" value="HEN14621.1"/>
    <property type="molecule type" value="Genomic_DNA"/>
</dbReference>
<sequence>MIVHVVAVDRTDVPECPMPGRFRHDVTYFATPAGTLDAPKTLGAHEYWIRAEDAARVLDDGVITIVSPLDSASRTELEITEDQERFLEWLIRHAVQHVRIREAGG</sequence>